<sequence length="218" mass="22818">MIATGSTLVIVAVAFLAGGSCGLESTALARSFGFDPIAGGFSTWCSLREVVPFVFGYILAAKVGCGFVAELGAMRVQEEIDALESMGVRSLAYLGVTRLLACVAVLPFAYLLSIGAAYAAAYLMSVVRFGDVSPGTWSLFFFTFQDGWDLVYSMVKGTVIAAWVLLVSLYFGYGVRGGPVEVGAATARSMGVSIIGVTVISMAGTLIFWSANPRIPVG</sequence>
<dbReference type="PANTHER" id="PTHR30188">
    <property type="entry name" value="ABC TRANSPORTER PERMEASE PROTEIN-RELATED"/>
    <property type="match status" value="1"/>
</dbReference>
<dbReference type="AlphaFoldDB" id="A0A2T4UBZ4"/>
<evidence type="ECO:0000256" key="1">
    <source>
        <dbReference type="SAM" id="Phobius"/>
    </source>
</evidence>
<dbReference type="PANTHER" id="PTHR30188:SF13">
    <property type="entry name" value="CONSERVED HYPOTHETICAL INTEGRAL MEMBRANE PROTEIN YRBE3B"/>
    <property type="match status" value="1"/>
</dbReference>
<reference evidence="2 3" key="1">
    <citation type="submission" date="2018-03" db="EMBL/GenBank/DDBJ databases">
        <title>Aquarubrobacter algicola gen. nov., sp. nov., a novel actinobacterium isolated from shallow eutrophic lake during the end of cyanobacterial harmful algal blooms.</title>
        <authorList>
            <person name="Chun S.J."/>
        </authorList>
    </citation>
    <scope>NUCLEOTIDE SEQUENCE [LARGE SCALE GENOMIC DNA]</scope>
    <source>
        <strain evidence="2 3">Seoho-28</strain>
    </source>
</reference>
<dbReference type="OrthoDB" id="3745645at2"/>
<keyword evidence="1" id="KW-0472">Membrane</keyword>
<feature type="transmembrane region" description="Helical" evidence="1">
    <location>
        <begin position="53"/>
        <end position="71"/>
    </location>
</feature>
<keyword evidence="1" id="KW-1133">Transmembrane helix</keyword>
<feature type="transmembrane region" description="Helical" evidence="1">
    <location>
        <begin position="192"/>
        <end position="211"/>
    </location>
</feature>
<dbReference type="Proteomes" id="UP000240739">
    <property type="component" value="Unassembled WGS sequence"/>
</dbReference>
<evidence type="ECO:0000313" key="3">
    <source>
        <dbReference type="Proteomes" id="UP000240739"/>
    </source>
</evidence>
<evidence type="ECO:0000313" key="2">
    <source>
        <dbReference type="EMBL" id="PTL54419.1"/>
    </source>
</evidence>
<feature type="transmembrane region" description="Helical" evidence="1">
    <location>
        <begin position="91"/>
        <end position="124"/>
    </location>
</feature>
<gene>
    <name evidence="2" type="ORF">C7Y72_21225</name>
</gene>
<keyword evidence="1" id="KW-0812">Transmembrane</keyword>
<dbReference type="EMBL" id="PYYB01000005">
    <property type="protein sequence ID" value="PTL54419.1"/>
    <property type="molecule type" value="Genomic_DNA"/>
</dbReference>
<organism evidence="2 3">
    <name type="scientific">Paraconexibacter algicola</name>
    <dbReference type="NCBI Taxonomy" id="2133960"/>
    <lineage>
        <taxon>Bacteria</taxon>
        <taxon>Bacillati</taxon>
        <taxon>Actinomycetota</taxon>
        <taxon>Thermoleophilia</taxon>
        <taxon>Solirubrobacterales</taxon>
        <taxon>Paraconexibacteraceae</taxon>
        <taxon>Paraconexibacter</taxon>
    </lineage>
</organism>
<feature type="transmembrane region" description="Helical" evidence="1">
    <location>
        <begin position="150"/>
        <end position="171"/>
    </location>
</feature>
<dbReference type="GO" id="GO:0043190">
    <property type="term" value="C:ATP-binding cassette (ABC) transporter complex"/>
    <property type="evidence" value="ECO:0007669"/>
    <property type="project" value="InterPro"/>
</dbReference>
<protein>
    <submittedName>
        <fullName evidence="2">ABC transporter permease</fullName>
    </submittedName>
</protein>
<dbReference type="GO" id="GO:0005548">
    <property type="term" value="F:phospholipid transporter activity"/>
    <property type="evidence" value="ECO:0007669"/>
    <property type="project" value="TreeGrafter"/>
</dbReference>
<comment type="caution">
    <text evidence="2">The sequence shown here is derived from an EMBL/GenBank/DDBJ whole genome shotgun (WGS) entry which is preliminary data.</text>
</comment>
<keyword evidence="3" id="KW-1185">Reference proteome</keyword>
<accession>A0A2T4UBZ4</accession>
<dbReference type="Pfam" id="PF02405">
    <property type="entry name" value="MlaE"/>
    <property type="match status" value="1"/>
</dbReference>
<name>A0A2T4UBZ4_9ACTN</name>
<proteinExistence type="predicted"/>
<dbReference type="InterPro" id="IPR030802">
    <property type="entry name" value="Permease_MalE"/>
</dbReference>